<organism evidence="7 8">
    <name type="scientific">candidate division MSBL1 archaeon SCGC-AAA382A20</name>
    <dbReference type="NCBI Taxonomy" id="1698280"/>
    <lineage>
        <taxon>Archaea</taxon>
        <taxon>Methanobacteriati</taxon>
        <taxon>Methanobacteriota</taxon>
        <taxon>candidate division MSBL1</taxon>
    </lineage>
</organism>
<dbReference type="InterPro" id="IPR007197">
    <property type="entry name" value="rSAM"/>
</dbReference>
<evidence type="ECO:0000256" key="3">
    <source>
        <dbReference type="ARBA" id="ARBA00023004"/>
    </source>
</evidence>
<accession>A0A133VKS0</accession>
<dbReference type="Gene3D" id="3.20.20.70">
    <property type="entry name" value="Aldolase class I"/>
    <property type="match status" value="1"/>
</dbReference>
<dbReference type="GO" id="GO:0003824">
    <property type="term" value="F:catalytic activity"/>
    <property type="evidence" value="ECO:0007669"/>
    <property type="project" value="InterPro"/>
</dbReference>
<dbReference type="Proteomes" id="UP000070263">
    <property type="component" value="Unassembled WGS sequence"/>
</dbReference>
<evidence type="ECO:0000256" key="4">
    <source>
        <dbReference type="ARBA" id="ARBA00023014"/>
    </source>
</evidence>
<dbReference type="InterPro" id="IPR040085">
    <property type="entry name" value="MJ0674-like"/>
</dbReference>
<dbReference type="EMBL" id="LHYE01000020">
    <property type="protein sequence ID" value="KXB07023.1"/>
    <property type="molecule type" value="Genomic_DNA"/>
</dbReference>
<keyword evidence="2" id="KW-0479">Metal-binding</keyword>
<dbReference type="SUPFAM" id="SSF102114">
    <property type="entry name" value="Radical SAM enzymes"/>
    <property type="match status" value="1"/>
</dbReference>
<keyword evidence="5" id="KW-0175">Coiled coil</keyword>
<dbReference type="AlphaFoldDB" id="A0A133VKS0"/>
<dbReference type="Pfam" id="PF04055">
    <property type="entry name" value="Radical_SAM"/>
    <property type="match status" value="1"/>
</dbReference>
<dbReference type="CDD" id="cd01335">
    <property type="entry name" value="Radical_SAM"/>
    <property type="match status" value="1"/>
</dbReference>
<dbReference type="InterPro" id="IPR013785">
    <property type="entry name" value="Aldolase_TIM"/>
</dbReference>
<evidence type="ECO:0000313" key="8">
    <source>
        <dbReference type="Proteomes" id="UP000070263"/>
    </source>
</evidence>
<keyword evidence="8" id="KW-1185">Reference proteome</keyword>
<dbReference type="PROSITE" id="PS51918">
    <property type="entry name" value="RADICAL_SAM"/>
    <property type="match status" value="1"/>
</dbReference>
<evidence type="ECO:0000313" key="7">
    <source>
        <dbReference type="EMBL" id="KXB07023.1"/>
    </source>
</evidence>
<gene>
    <name evidence="7" type="ORF">AKJ51_02295</name>
</gene>
<dbReference type="PATRIC" id="fig|1698280.3.peg.353"/>
<feature type="coiled-coil region" evidence="5">
    <location>
        <begin position="38"/>
        <end position="65"/>
    </location>
</feature>
<comment type="caution">
    <text evidence="7">The sequence shown here is derived from an EMBL/GenBank/DDBJ whole genome shotgun (WGS) entry which is preliminary data.</text>
</comment>
<proteinExistence type="predicted"/>
<reference evidence="7 8" key="1">
    <citation type="journal article" date="2016" name="Sci. Rep.">
        <title>Metabolic traits of an uncultured archaeal lineage -MSBL1- from brine pools of the Red Sea.</title>
        <authorList>
            <person name="Mwirichia R."/>
            <person name="Alam I."/>
            <person name="Rashid M."/>
            <person name="Vinu M."/>
            <person name="Ba-Alawi W."/>
            <person name="Anthony Kamau A."/>
            <person name="Kamanda Ngugi D."/>
            <person name="Goker M."/>
            <person name="Klenk H.P."/>
            <person name="Bajic V."/>
            <person name="Stingl U."/>
        </authorList>
    </citation>
    <scope>NUCLEOTIDE SEQUENCE [LARGE SCALE GENOMIC DNA]</scope>
    <source>
        <strain evidence="7">SCGC-AAA382A20</strain>
    </source>
</reference>
<dbReference type="PANTHER" id="PTHR43075">
    <property type="entry name" value="FORMATE LYASE ACTIVATING ENZYME, PUTATIVE (AFU_ORTHOLOGUE AFUA_2G15630)-RELATED"/>
    <property type="match status" value="1"/>
</dbReference>
<evidence type="ECO:0000259" key="6">
    <source>
        <dbReference type="PROSITE" id="PS51918"/>
    </source>
</evidence>
<evidence type="ECO:0000256" key="2">
    <source>
        <dbReference type="ARBA" id="ARBA00022723"/>
    </source>
</evidence>
<dbReference type="GO" id="GO:0051536">
    <property type="term" value="F:iron-sulfur cluster binding"/>
    <property type="evidence" value="ECO:0007669"/>
    <property type="project" value="UniProtKB-KW"/>
</dbReference>
<keyword evidence="3" id="KW-0408">Iron</keyword>
<evidence type="ECO:0000256" key="5">
    <source>
        <dbReference type="SAM" id="Coils"/>
    </source>
</evidence>
<keyword evidence="4" id="KW-0411">Iron-sulfur</keyword>
<name>A0A133VKS0_9EURY</name>
<dbReference type="PANTHER" id="PTHR43075:SF1">
    <property type="entry name" value="FORMATE LYASE ACTIVATING ENZYME, PUTATIVE (AFU_ORTHOLOGUE AFUA_2G15630)-RELATED"/>
    <property type="match status" value="1"/>
</dbReference>
<evidence type="ECO:0000256" key="1">
    <source>
        <dbReference type="ARBA" id="ARBA00022691"/>
    </source>
</evidence>
<protein>
    <recommendedName>
        <fullName evidence="6">Radical SAM core domain-containing protein</fullName>
    </recommendedName>
</protein>
<dbReference type="SFLD" id="SFLDS00029">
    <property type="entry name" value="Radical_SAM"/>
    <property type="match status" value="1"/>
</dbReference>
<dbReference type="GO" id="GO:0046872">
    <property type="term" value="F:metal ion binding"/>
    <property type="evidence" value="ECO:0007669"/>
    <property type="project" value="UniProtKB-KW"/>
</dbReference>
<keyword evidence="1" id="KW-0949">S-adenosyl-L-methionine</keyword>
<sequence length="343" mass="39929">MKPEEVLKRYRKILKGEVPLQVEVAKTMEAEEKSWEEHDRLTERLRETLNEIDSGKKNFKKMENQDYSLLDLKVDLARDLAGSCEFCERKCGIDRKEELGFCKDPYQMRVASEFVHQGEEPMIIPSHTVFFTGEKEGGCNFRCVYCQNFDISQGSSKGRARAPEELFQIIKSKEERVKNLNLVGGEPTPYLHKILETLQVGEKKNPVIFNSNAYLSEKGMKLLDGVVDLYLFDFKYFDDNHALKLSKVPNYREVVTRNHQLASRQGDLLVRVLLLPNHLDCCDKLILKWIDKSLEGNLLVNVMDQYRPCWKADEYPEINRRISREEYQEAVEYAEKLGLNFIS</sequence>
<dbReference type="SFLD" id="SFLDG01099">
    <property type="entry name" value="Uncharacterised_Radical_SAM_Su"/>
    <property type="match status" value="1"/>
</dbReference>
<dbReference type="InterPro" id="IPR058240">
    <property type="entry name" value="rSAM_sf"/>
</dbReference>
<feature type="domain" description="Radical SAM core" evidence="6">
    <location>
        <begin position="123"/>
        <end position="340"/>
    </location>
</feature>